<dbReference type="EMBL" id="CH464491">
    <property type="protein sequence ID" value="EAN79246.1"/>
    <property type="molecule type" value="Genomic_DNA"/>
</dbReference>
<feature type="region of interest" description="Disordered" evidence="2">
    <location>
        <begin position="426"/>
        <end position="454"/>
    </location>
</feature>
<dbReference type="AlphaFoldDB" id="Q386N5"/>
<name>Q386N5_TRYB2</name>
<dbReference type="VEuPathDB" id="TriTrypDB:Tb927.11.2750"/>
<reference evidence="3 4" key="1">
    <citation type="journal article" date="2005" name="Science">
        <title>Comparative genomics of trypanosomatid parasitic protozoa.</title>
        <authorList>
            <person name="El-Sayed N.M."/>
            <person name="Myler P.J."/>
            <person name="Blandin G."/>
            <person name="Berriman M."/>
            <person name="Crabtree J."/>
            <person name="Aggarwal G."/>
            <person name="Caler E."/>
            <person name="Renauld H."/>
            <person name="Worthey E.A."/>
            <person name="Hertz-Fowler C."/>
            <person name="Ghedin E."/>
            <person name="Peacock C."/>
            <person name="Bartholomeu D.C."/>
            <person name="Haas B.J."/>
            <person name="Tran A.N."/>
            <person name="Wortman J.R."/>
            <person name="Alsmark U.C."/>
            <person name="Angiuoli S."/>
            <person name="Anupama A."/>
            <person name="Badger J."/>
            <person name="Bringaud F."/>
            <person name="Cadag E."/>
            <person name="Carlton J.M."/>
            <person name="Cerqueira G.C."/>
            <person name="Creasy T."/>
            <person name="Delcher A.L."/>
            <person name="Djikeng A."/>
            <person name="Embley T.M."/>
            <person name="Hauser C."/>
            <person name="Ivens A.C."/>
            <person name="Kummerfeld S.K."/>
            <person name="Pereira-Leal J.B."/>
            <person name="Nilsson D."/>
            <person name="Peterson J."/>
            <person name="Salzberg S.L."/>
            <person name="Shallom J."/>
            <person name="Silva J.C."/>
            <person name="Sundaram J."/>
            <person name="Westenberger S."/>
            <person name="White O."/>
            <person name="Melville S.E."/>
            <person name="Donelson J.E."/>
            <person name="Andersson B."/>
            <person name="Stuart K.D."/>
            <person name="Hall N."/>
        </authorList>
    </citation>
    <scope>NUCLEOTIDE SEQUENCE [LARGE SCALE GENOMIC DNA]</scope>
    <source>
        <strain evidence="3 4">927/4 GUTat10.1</strain>
    </source>
</reference>
<feature type="compositionally biased region" description="Polar residues" evidence="2">
    <location>
        <begin position="9"/>
        <end position="41"/>
    </location>
</feature>
<keyword evidence="4" id="KW-1185">Reference proteome</keyword>
<gene>
    <name evidence="3" type="ORF">Tb11.02.0350</name>
</gene>
<feature type="region of interest" description="Disordered" evidence="2">
    <location>
        <begin position="1"/>
        <end position="41"/>
    </location>
</feature>
<feature type="coiled-coil region" evidence="1">
    <location>
        <begin position="50"/>
        <end position="109"/>
    </location>
</feature>
<proteinExistence type="predicted"/>
<sequence>MFPFDERSPSASRPATEVTSFYSSRDGSHTTNDSTDCSTVTSARGGSRLVAELRLELEMRDERIKELEGAYDELLRKSNFDQGQLQCDLQKTRDELASTLETLNALQKGTGKEGEGNLTQETGDHSVYKKNIASAGDNDPRSADYNPVTGKVAEEQLARLVNEFTDEKESLLAALKAAEDEREELRKVAEDDKKIITASECEKEKLVAALKAAEDEREELRKVAEDDKKIITASECEKEKLVAALKAAEDEREELRKVAEDDKKIITASECEKEKLVAALKAAEDEREELRKVAEDDKKIITASECEKEKLVAALKAAEDEREELRKVAEDDKKIITASECEKEKLVAALKAAEDEREELRKVAEDDKKIITASECEKEKLLAALKAAEDENVTLSTSLKETVESLEEIRRQNIWALKERDEALNSLKTERRRMHESSPSADPGDTEAPLLEPGKATNRRFRLYGMCPRCTVM</sequence>
<dbReference type="InParanoid" id="Q386N5"/>
<feature type="coiled-coil region" evidence="1">
    <location>
        <begin position="161"/>
        <end position="398"/>
    </location>
</feature>
<evidence type="ECO:0000313" key="4">
    <source>
        <dbReference type="Proteomes" id="UP000008524"/>
    </source>
</evidence>
<dbReference type="STRING" id="185431.Q386N5"/>
<dbReference type="PaxDb" id="5691-EAN79246"/>
<dbReference type="GO" id="GO:0005737">
    <property type="term" value="C:cytoplasm"/>
    <property type="evidence" value="ECO:0000314"/>
    <property type="project" value="GeneDB"/>
</dbReference>
<dbReference type="RefSeq" id="XP_828358.1">
    <property type="nucleotide sequence ID" value="XM_823265.1"/>
</dbReference>
<evidence type="ECO:0000313" key="3">
    <source>
        <dbReference type="EMBL" id="EAN79246.1"/>
    </source>
</evidence>
<dbReference type="OrthoDB" id="278817at2759"/>
<dbReference type="GeneID" id="3664166"/>
<keyword evidence="1" id="KW-0175">Coiled coil</keyword>
<dbReference type="KEGG" id="tbr:Tb11.02.0350"/>
<reference evidence="3 4" key="2">
    <citation type="journal article" date="2005" name="Science">
        <title>The genome of the African trypanosome Trypanosoma brucei.</title>
        <authorList>
            <person name="Berriman M."/>
            <person name="Ghedin E."/>
            <person name="Hertz-Fowler C."/>
            <person name="Blandin G."/>
            <person name="Renauld H."/>
            <person name="Bartholomeu D.C."/>
            <person name="Lennard N.J."/>
            <person name="Caler E."/>
            <person name="Hamlin N.E."/>
            <person name="Haas B."/>
            <person name="Bohme U."/>
            <person name="Hannick L."/>
            <person name="Aslett M.A."/>
            <person name="Shallom J."/>
            <person name="Marcello L."/>
            <person name="Hou L."/>
            <person name="Wickstead B."/>
            <person name="Alsmark U.C."/>
            <person name="Arrowsmith C."/>
            <person name="Atkin R.J."/>
            <person name="Barron A.J."/>
            <person name="Bringaud F."/>
            <person name="Brooks K."/>
            <person name="Carrington M."/>
            <person name="Cherevach I."/>
            <person name="Chillingworth T.J."/>
            <person name="Churcher C."/>
            <person name="Clark L.N."/>
            <person name="Corton C.H."/>
            <person name="Cronin A."/>
            <person name="Davies R.M."/>
            <person name="Doggett J."/>
            <person name="Djikeng A."/>
            <person name="Feldblyum T."/>
            <person name="Field M.C."/>
            <person name="Fraser A."/>
            <person name="Goodhead I."/>
            <person name="Hance Z."/>
            <person name="Harper D."/>
            <person name="Harris B.R."/>
            <person name="Hauser H."/>
            <person name="Hostetler J."/>
            <person name="Ivens A."/>
            <person name="Jagels K."/>
            <person name="Johnson D."/>
            <person name="Johnson J."/>
            <person name="Jones K."/>
            <person name="Kerhornou A.X."/>
            <person name="Koo H."/>
            <person name="Larke N."/>
            <person name="Landfear S."/>
            <person name="Larkin C."/>
            <person name="Leech V."/>
            <person name="Line A."/>
            <person name="Lord A."/>
            <person name="Macleod A."/>
            <person name="Mooney P.J."/>
            <person name="Moule S."/>
            <person name="Martin D.M."/>
            <person name="Morgan G.W."/>
            <person name="Mungall K."/>
            <person name="Norbertczak H."/>
            <person name="Ormond D."/>
            <person name="Pai G."/>
            <person name="Peacock C.S."/>
            <person name="Peterson J."/>
            <person name="Quail M.A."/>
            <person name="Rabbinowitsch E."/>
            <person name="Rajandream M.A."/>
            <person name="Reitter C."/>
            <person name="Salzberg S.L."/>
            <person name="Sanders M."/>
            <person name="Schobel S."/>
            <person name="Sharp S."/>
            <person name="Simmonds M."/>
            <person name="Simpson A.J."/>
            <person name="Tallon L."/>
            <person name="Turner C.M."/>
            <person name="Tait A."/>
            <person name="Tivey A.R."/>
            <person name="Van Aken S."/>
            <person name="Walker D."/>
            <person name="Wanless D."/>
            <person name="Wang S."/>
            <person name="White B."/>
            <person name="White O."/>
            <person name="Whitehead S."/>
            <person name="Woodward J."/>
            <person name="Wortman J."/>
            <person name="Adams M.D."/>
            <person name="Embley T.M."/>
            <person name="Gull K."/>
            <person name="Ullu E."/>
            <person name="Barry J.D."/>
            <person name="Fairlamb A.H."/>
            <person name="Opperdoes F."/>
            <person name="Barrell B.G."/>
            <person name="Donelson J.E."/>
            <person name="Hall N."/>
            <person name="Fraser C.M."/>
            <person name="Melville S.E."/>
            <person name="El-Sayed N.M."/>
        </authorList>
    </citation>
    <scope>NUCLEOTIDE SEQUENCE [LARGE SCALE GENOMIC DNA]</scope>
    <source>
        <strain evidence="3 4">927/4 GUTat10.1</strain>
    </source>
</reference>
<accession>Q386N5</accession>
<evidence type="ECO:0000256" key="2">
    <source>
        <dbReference type="SAM" id="MobiDB-lite"/>
    </source>
</evidence>
<evidence type="ECO:0000256" key="1">
    <source>
        <dbReference type="SAM" id="Coils"/>
    </source>
</evidence>
<protein>
    <submittedName>
        <fullName evidence="3">Uncharacterized protein</fullName>
    </submittedName>
</protein>
<dbReference type="Proteomes" id="UP000008524">
    <property type="component" value="Chromosome 11"/>
</dbReference>
<dbReference type="GO" id="GO:0005741">
    <property type="term" value="C:mitochondrial outer membrane"/>
    <property type="evidence" value="ECO:0000314"/>
    <property type="project" value="GeneDB"/>
</dbReference>
<organism evidence="3 4">
    <name type="scientific">Trypanosoma brucei brucei (strain 927/4 GUTat10.1)</name>
    <dbReference type="NCBI Taxonomy" id="185431"/>
    <lineage>
        <taxon>Eukaryota</taxon>
        <taxon>Discoba</taxon>
        <taxon>Euglenozoa</taxon>
        <taxon>Kinetoplastea</taxon>
        <taxon>Metakinetoplastina</taxon>
        <taxon>Trypanosomatida</taxon>
        <taxon>Trypanosomatidae</taxon>
        <taxon>Trypanosoma</taxon>
    </lineage>
</organism>
<dbReference type="SwissPalm" id="Q386N5"/>